<organism evidence="3 4">
    <name type="scientific">Natronocalculus amylovorans</name>
    <dbReference type="NCBI Taxonomy" id="2917812"/>
    <lineage>
        <taxon>Archaea</taxon>
        <taxon>Methanobacteriati</taxon>
        <taxon>Methanobacteriota</taxon>
        <taxon>Stenosarchaea group</taxon>
        <taxon>Halobacteria</taxon>
        <taxon>Halobacteriales</taxon>
        <taxon>Haloferacaceae</taxon>
        <taxon>Natronocalculus</taxon>
    </lineage>
</organism>
<dbReference type="Proteomes" id="UP001203207">
    <property type="component" value="Unassembled WGS sequence"/>
</dbReference>
<gene>
    <name evidence="3" type="ORF">AArcSt2_00435</name>
</gene>
<keyword evidence="4" id="KW-1185">Reference proteome</keyword>
<keyword evidence="1" id="KW-1133">Transmembrane helix</keyword>
<keyword evidence="1" id="KW-0812">Transmembrane</keyword>
<dbReference type="Pfam" id="PF23997">
    <property type="entry name" value="DUF7315"/>
    <property type="match status" value="1"/>
</dbReference>
<feature type="transmembrane region" description="Helical" evidence="1">
    <location>
        <begin position="29"/>
        <end position="48"/>
    </location>
</feature>
<dbReference type="EMBL" id="JAKRVX010000001">
    <property type="protein sequence ID" value="MCL9815403.1"/>
    <property type="molecule type" value="Genomic_DNA"/>
</dbReference>
<protein>
    <recommendedName>
        <fullName evidence="2">DUF7315 domain-containing protein</fullName>
    </recommendedName>
</protein>
<evidence type="ECO:0000313" key="4">
    <source>
        <dbReference type="Proteomes" id="UP001203207"/>
    </source>
</evidence>
<sequence>MSGADTEKPKSTGRGRRDIVVPMRLYKTITVFSTMIAAFSIVAGFFFLDAATLQVSIFRAILELFFASIGFPLSQDVLSGILATIGIIIIALGTGVFVLGTRFRTEGMGKSQEDSDEESTNG</sequence>
<reference evidence="3" key="1">
    <citation type="journal article" date="2022" name="Syst. Appl. Microbiol.">
        <title>Natronocalculus amylovorans gen. nov., sp. nov., and Natranaeroarchaeum aerophilus sp. nov., dominant culturable amylolytic natronoarchaea from hypersaline soda lakes in southwestern Siberia.</title>
        <authorList>
            <person name="Sorokin D.Y."/>
            <person name="Elcheninov A.G."/>
            <person name="Khizhniak T.V."/>
            <person name="Koenen M."/>
            <person name="Bale N.J."/>
            <person name="Damste J.S.S."/>
            <person name="Kublanov I.V."/>
        </authorList>
    </citation>
    <scope>NUCLEOTIDE SEQUENCE</scope>
    <source>
        <strain evidence="3">AArc-St2</strain>
    </source>
</reference>
<feature type="transmembrane region" description="Helical" evidence="1">
    <location>
        <begin position="55"/>
        <end position="74"/>
    </location>
</feature>
<dbReference type="RefSeq" id="WP_250582187.1">
    <property type="nucleotide sequence ID" value="NZ_JAKRVX010000001.1"/>
</dbReference>
<reference evidence="3" key="2">
    <citation type="submission" date="2022-02" db="EMBL/GenBank/DDBJ databases">
        <authorList>
            <person name="Elcheninov A.G."/>
            <person name="Sorokin D.Y."/>
            <person name="Kublanov I.V."/>
        </authorList>
    </citation>
    <scope>NUCLEOTIDE SEQUENCE</scope>
    <source>
        <strain evidence="3">AArc-St2</strain>
    </source>
</reference>
<proteinExistence type="predicted"/>
<name>A0AAE3FUW1_9EURY</name>
<comment type="caution">
    <text evidence="3">The sequence shown here is derived from an EMBL/GenBank/DDBJ whole genome shotgun (WGS) entry which is preliminary data.</text>
</comment>
<evidence type="ECO:0000313" key="3">
    <source>
        <dbReference type="EMBL" id="MCL9815403.1"/>
    </source>
</evidence>
<keyword evidence="1" id="KW-0472">Membrane</keyword>
<evidence type="ECO:0000256" key="1">
    <source>
        <dbReference type="SAM" id="Phobius"/>
    </source>
</evidence>
<evidence type="ECO:0000259" key="2">
    <source>
        <dbReference type="Pfam" id="PF23997"/>
    </source>
</evidence>
<dbReference type="InterPro" id="IPR055739">
    <property type="entry name" value="DUF7315"/>
</dbReference>
<accession>A0AAE3FUW1</accession>
<feature type="domain" description="DUF7315" evidence="2">
    <location>
        <begin position="17"/>
        <end position="118"/>
    </location>
</feature>
<feature type="transmembrane region" description="Helical" evidence="1">
    <location>
        <begin position="80"/>
        <end position="100"/>
    </location>
</feature>
<dbReference type="AlphaFoldDB" id="A0AAE3FUW1"/>